<evidence type="ECO:0000313" key="3">
    <source>
        <dbReference type="Proteomes" id="UP000473648"/>
    </source>
</evidence>
<sequence length="227" mass="25563">MKIVVINGQAHKGTTHHIAHMLTDALGGEVTEFFLPRDFGAFCIGCAQCIHKDEALCPHAEALAPITAAMDAADVLIFASPVYVYHVTGQMKAFLDHYGWRWIIHRPEPAMFKKQAVVLTTAAGAGMKSAIKDVRDSLFFWGVGRVYTFGIATHADRYTHMTEKKRRQTERAVSKIAAKIKGTEGRVKPALKTRLFFRFYRRVILPHMQASDQTYWAKTGLDRCVPW</sequence>
<dbReference type="InterPro" id="IPR005025">
    <property type="entry name" value="FMN_Rdtase-like_dom"/>
</dbReference>
<keyword evidence="3" id="KW-1185">Reference proteome</keyword>
<dbReference type="InterPro" id="IPR029039">
    <property type="entry name" value="Flavoprotein-like_sf"/>
</dbReference>
<organism evidence="2 3">
    <name type="scientific">Candidatus Pseudoramibacter fermentans</name>
    <dbReference type="NCBI Taxonomy" id="2594427"/>
    <lineage>
        <taxon>Bacteria</taxon>
        <taxon>Bacillati</taxon>
        <taxon>Bacillota</taxon>
        <taxon>Clostridia</taxon>
        <taxon>Eubacteriales</taxon>
        <taxon>Eubacteriaceae</taxon>
        <taxon>Pseudoramibacter</taxon>
    </lineage>
</organism>
<dbReference type="GO" id="GO:0016491">
    <property type="term" value="F:oxidoreductase activity"/>
    <property type="evidence" value="ECO:0007669"/>
    <property type="project" value="InterPro"/>
</dbReference>
<name>A0A6L5GP60_9FIRM</name>
<dbReference type="AlphaFoldDB" id="A0A6L5GP60"/>
<dbReference type="SUPFAM" id="SSF52218">
    <property type="entry name" value="Flavoproteins"/>
    <property type="match status" value="1"/>
</dbReference>
<dbReference type="InterPro" id="IPR050104">
    <property type="entry name" value="FMN-dep_NADH:Q_OxRdtase_AzoR1"/>
</dbReference>
<dbReference type="Gene3D" id="3.40.50.360">
    <property type="match status" value="1"/>
</dbReference>
<gene>
    <name evidence="2" type="ORF">FRC53_01290</name>
</gene>
<dbReference type="PANTHER" id="PTHR43741">
    <property type="entry name" value="FMN-DEPENDENT NADH-AZOREDUCTASE 1"/>
    <property type="match status" value="1"/>
</dbReference>
<protein>
    <submittedName>
        <fullName evidence="2">NAD(P)H-dependent oxidoreductase</fullName>
    </submittedName>
</protein>
<accession>A0A6L5GP60</accession>
<dbReference type="PANTHER" id="PTHR43741:SF4">
    <property type="entry name" value="FMN-DEPENDENT NADH:QUINONE OXIDOREDUCTASE"/>
    <property type="match status" value="1"/>
</dbReference>
<feature type="domain" description="NADPH-dependent FMN reductase-like" evidence="1">
    <location>
        <begin position="1"/>
        <end position="143"/>
    </location>
</feature>
<evidence type="ECO:0000313" key="2">
    <source>
        <dbReference type="EMBL" id="MQM72069.1"/>
    </source>
</evidence>
<dbReference type="Pfam" id="PF03358">
    <property type="entry name" value="FMN_red"/>
    <property type="match status" value="1"/>
</dbReference>
<proteinExistence type="predicted"/>
<dbReference type="EMBL" id="VOGB01000003">
    <property type="protein sequence ID" value="MQM72069.1"/>
    <property type="molecule type" value="Genomic_DNA"/>
</dbReference>
<comment type="caution">
    <text evidence="2">The sequence shown here is derived from an EMBL/GenBank/DDBJ whole genome shotgun (WGS) entry which is preliminary data.</text>
</comment>
<evidence type="ECO:0000259" key="1">
    <source>
        <dbReference type="Pfam" id="PF03358"/>
    </source>
</evidence>
<dbReference type="Proteomes" id="UP000473648">
    <property type="component" value="Unassembled WGS sequence"/>
</dbReference>
<reference evidence="2" key="1">
    <citation type="journal article" date="2020" name="Appl. Environ. Microbiol.">
        <title>Medium-Chain Fatty Acid Synthesis by 'Candidatus Weimeria bifida' gen. nov., sp. nov., and 'Candidatus Pseudoramibacter fermentans' sp. nov.</title>
        <authorList>
            <person name="Scarborough M.J."/>
            <person name="Myers K.S."/>
            <person name="Donohue T.J."/>
            <person name="Noguera D.R."/>
        </authorList>
    </citation>
    <scope>NUCLEOTIDE SEQUENCE</scope>
    <source>
        <strain evidence="2">EUB1.1</strain>
    </source>
</reference>